<feature type="domain" description="Cellulose-binding Sde182 C-terminal" evidence="2">
    <location>
        <begin position="357"/>
        <end position="455"/>
    </location>
</feature>
<name>A0A1B9GSE6_9TREE</name>
<evidence type="ECO:0000313" key="4">
    <source>
        <dbReference type="Proteomes" id="UP000092666"/>
    </source>
</evidence>
<organism evidence="3 4">
    <name type="scientific">Kwoniella heveanensis BCC8398</name>
    <dbReference type="NCBI Taxonomy" id="1296120"/>
    <lineage>
        <taxon>Eukaryota</taxon>
        <taxon>Fungi</taxon>
        <taxon>Dikarya</taxon>
        <taxon>Basidiomycota</taxon>
        <taxon>Agaricomycotina</taxon>
        <taxon>Tremellomycetes</taxon>
        <taxon>Tremellales</taxon>
        <taxon>Cryptococcaceae</taxon>
        <taxon>Kwoniella</taxon>
    </lineage>
</organism>
<proteinExistence type="predicted"/>
<protein>
    <recommendedName>
        <fullName evidence="5">Cellulose-binding protein</fullName>
    </recommendedName>
</protein>
<dbReference type="Gene3D" id="3.90.245.10">
    <property type="entry name" value="Ribonucleoside hydrolase-like"/>
    <property type="match status" value="1"/>
</dbReference>
<reference evidence="4" key="2">
    <citation type="submission" date="2013-12" db="EMBL/GenBank/DDBJ databases">
        <title>Evolution of pathogenesis and genome organization in the Tremellales.</title>
        <authorList>
            <person name="Cuomo C."/>
            <person name="Litvintseva A."/>
            <person name="Heitman J."/>
            <person name="Chen Y."/>
            <person name="Sun S."/>
            <person name="Springer D."/>
            <person name="Dromer F."/>
            <person name="Young S."/>
            <person name="Zeng Q."/>
            <person name="Chapman S."/>
            <person name="Gujja S."/>
            <person name="Saif S."/>
            <person name="Birren B."/>
        </authorList>
    </citation>
    <scope>NUCLEOTIDE SEQUENCE [LARGE SCALE GENOMIC DNA]</scope>
    <source>
        <strain evidence="4">BCC8398</strain>
    </source>
</reference>
<evidence type="ECO:0000313" key="3">
    <source>
        <dbReference type="EMBL" id="OCF33878.1"/>
    </source>
</evidence>
<dbReference type="InterPro" id="IPR011483">
    <property type="entry name" value="Sde182_NH-like"/>
</dbReference>
<keyword evidence="4" id="KW-1185">Reference proteome</keyword>
<reference evidence="3 4" key="1">
    <citation type="submission" date="2013-07" db="EMBL/GenBank/DDBJ databases">
        <title>The Genome Sequence of Cryptococcus heveanensis BCC8398.</title>
        <authorList>
            <consortium name="The Broad Institute Genome Sequencing Platform"/>
            <person name="Cuomo C."/>
            <person name="Litvintseva A."/>
            <person name="Chen Y."/>
            <person name="Heitman J."/>
            <person name="Sun S."/>
            <person name="Springer D."/>
            <person name="Dromer F."/>
            <person name="Young S.K."/>
            <person name="Zeng Q."/>
            <person name="Gargeya S."/>
            <person name="Fitzgerald M."/>
            <person name="Abouelleil A."/>
            <person name="Alvarado L."/>
            <person name="Berlin A.M."/>
            <person name="Chapman S.B."/>
            <person name="Dewar J."/>
            <person name="Goldberg J."/>
            <person name="Griggs A."/>
            <person name="Gujja S."/>
            <person name="Hansen M."/>
            <person name="Howarth C."/>
            <person name="Imamovic A."/>
            <person name="Larimer J."/>
            <person name="McCowan C."/>
            <person name="Murphy C."/>
            <person name="Pearson M."/>
            <person name="Priest M."/>
            <person name="Roberts A."/>
            <person name="Saif S."/>
            <person name="Shea T."/>
            <person name="Sykes S."/>
            <person name="Wortman J."/>
            <person name="Nusbaum C."/>
            <person name="Birren B."/>
        </authorList>
    </citation>
    <scope>NUCLEOTIDE SEQUENCE [LARGE SCALE GENOMIC DNA]</scope>
    <source>
        <strain evidence="3 4">BCC8398</strain>
    </source>
</reference>
<evidence type="ECO:0000259" key="2">
    <source>
        <dbReference type="Pfam" id="PF21027"/>
    </source>
</evidence>
<dbReference type="OrthoDB" id="3592035at2759"/>
<dbReference type="InterPro" id="IPR048527">
    <property type="entry name" value="Sde182_C"/>
</dbReference>
<sequence length="457" mass="51172">MAVKPRLFVLTDIDNEPDDAESFVRLLLYTNEIDLEGVVAVTSTWLRYEVHPETLQNILDGYEAVHANLLRHDSAYPPVQSLRALIKPGYPGYGTEGVGQGKDTEGSEALIAAVDREDEHGRPLHVALWGGANCLAQALWKVESTRTPEETLRFASKIFVYAISDQDNTGPIIRRKYPCIPYVVSLHGNNSYSLATWHGISGELITGDKTGPPETIQKDWLAKHIQIGPLGLKYPTWQFLMEGDTPSFLGLVPNGLNNAERPDWGGWGGRYDLVNDPEAKLYADSVDSVVSPLTGHVCVSPQASIWRWREHFQQDFRARMQRTLNGTDPDTLRAPQVIVNGDSSLEPLRFTVQKGSTIELDASETRGSHLTFKWYHYKEVSTDFGLAPGFLTGDFTIIPDDQAKVRITVPSKVKLKAASAFVFEKQRDFHVILQVTKDKEGEIPLTRYRRVIFTVLE</sequence>
<dbReference type="Pfam" id="PF21027">
    <property type="entry name" value="Sde0182_C"/>
    <property type="match status" value="1"/>
</dbReference>
<dbReference type="InterPro" id="IPR013783">
    <property type="entry name" value="Ig-like_fold"/>
</dbReference>
<dbReference type="GO" id="GO:0016799">
    <property type="term" value="F:hydrolase activity, hydrolyzing N-glycosyl compounds"/>
    <property type="evidence" value="ECO:0007669"/>
    <property type="project" value="InterPro"/>
</dbReference>
<evidence type="ECO:0008006" key="5">
    <source>
        <dbReference type="Google" id="ProtNLM"/>
    </source>
</evidence>
<dbReference type="Pfam" id="PF07632">
    <property type="entry name" value="Sde182_NH-like"/>
    <property type="match status" value="1"/>
</dbReference>
<dbReference type="AlphaFoldDB" id="A0A1B9GSE6"/>
<dbReference type="Proteomes" id="UP000092666">
    <property type="component" value="Unassembled WGS sequence"/>
</dbReference>
<dbReference type="Gene3D" id="2.60.40.10">
    <property type="entry name" value="Immunoglobulins"/>
    <property type="match status" value="1"/>
</dbReference>
<gene>
    <name evidence="3" type="ORF">I316_04590</name>
</gene>
<accession>A0A1B9GSE6</accession>
<evidence type="ECO:0000259" key="1">
    <source>
        <dbReference type="Pfam" id="PF07632"/>
    </source>
</evidence>
<dbReference type="STRING" id="1296120.A0A1B9GSE6"/>
<dbReference type="SUPFAM" id="SSF53590">
    <property type="entry name" value="Nucleoside hydrolase"/>
    <property type="match status" value="1"/>
</dbReference>
<dbReference type="InterPro" id="IPR036452">
    <property type="entry name" value="Ribo_hydro-like"/>
</dbReference>
<feature type="domain" description="Cellulose-binding Sde182 nucleoside hydrolase-like" evidence="1">
    <location>
        <begin position="6"/>
        <end position="271"/>
    </location>
</feature>
<dbReference type="EMBL" id="KI669503">
    <property type="protein sequence ID" value="OCF33878.1"/>
    <property type="molecule type" value="Genomic_DNA"/>
</dbReference>